<evidence type="ECO:0000313" key="2">
    <source>
        <dbReference type="Proteomes" id="UP001254564"/>
    </source>
</evidence>
<gene>
    <name evidence="1" type="ORF">QC823_15745</name>
</gene>
<name>A0ABU1H9U0_9GAMM</name>
<proteinExistence type="predicted"/>
<dbReference type="RefSeq" id="WP_309657292.1">
    <property type="nucleotide sequence ID" value="NZ_JARWAN010000043.1"/>
</dbReference>
<comment type="caution">
    <text evidence="1">The sequence shown here is derived from an EMBL/GenBank/DDBJ whole genome shotgun (WGS) entry which is preliminary data.</text>
</comment>
<organism evidence="1 2">
    <name type="scientific">Vreelandella vilamensis</name>
    <dbReference type="NCBI Taxonomy" id="531309"/>
    <lineage>
        <taxon>Bacteria</taxon>
        <taxon>Pseudomonadati</taxon>
        <taxon>Pseudomonadota</taxon>
        <taxon>Gammaproteobacteria</taxon>
        <taxon>Oceanospirillales</taxon>
        <taxon>Halomonadaceae</taxon>
        <taxon>Vreelandella</taxon>
    </lineage>
</organism>
<keyword evidence="2" id="KW-1185">Reference proteome</keyword>
<reference evidence="1 2" key="1">
    <citation type="submission" date="2023-04" db="EMBL/GenBank/DDBJ databases">
        <title>A long-awaited taxogenomic arrangement of the family Halomonadaceae.</title>
        <authorList>
            <person name="De La Haba R."/>
            <person name="Chuvochina M."/>
            <person name="Wittouck S."/>
            <person name="Arahal D.R."/>
            <person name="Sanchez-Porro C."/>
            <person name="Hugenholtz P."/>
            <person name="Ventosa A."/>
        </authorList>
    </citation>
    <scope>NUCLEOTIDE SEQUENCE [LARGE SCALE GENOMIC DNA]</scope>
    <source>
        <strain evidence="1 2">DSM 21020</strain>
    </source>
</reference>
<evidence type="ECO:0000313" key="1">
    <source>
        <dbReference type="EMBL" id="MDR5900417.1"/>
    </source>
</evidence>
<protein>
    <submittedName>
        <fullName evidence="1">Uncharacterized protein</fullName>
    </submittedName>
</protein>
<accession>A0ABU1H9U0</accession>
<sequence length="183" mass="20743">MSRRQIHPASRALQALLHNSAARGESFTLCQLRDELLEHPDLRNADKKQLYTYVRDQVNNLLKHGAAESLGEQEGFKRRHLFQLTAAFNARTDDIPDDATYAVDDVEPLDVKLRRDSEQLRVQMEASDLQLQAFQEIVEAYPDARDKIAPLFEQEKAQARALGEKLKAYAKVQQKLAETGGDA</sequence>
<dbReference type="Proteomes" id="UP001254564">
    <property type="component" value="Unassembled WGS sequence"/>
</dbReference>
<dbReference type="EMBL" id="JARWAN010000043">
    <property type="protein sequence ID" value="MDR5900417.1"/>
    <property type="molecule type" value="Genomic_DNA"/>
</dbReference>